<protein>
    <submittedName>
        <fullName evidence="2">Uncharacterized protein</fullName>
    </submittedName>
</protein>
<proteinExistence type="predicted"/>
<name>A0A0D6JUQ5_9EURY</name>
<reference evidence="3" key="1">
    <citation type="submission" date="2015-03" db="EMBL/GenBank/DDBJ databases">
        <authorList>
            <person name="Urmite Genomes"/>
        </authorList>
    </citation>
    <scope>NUCLEOTIDE SEQUENCE [LARGE SCALE GENOMIC DNA]</scope>
    <source>
        <strain evidence="3">Arc-Hr</strain>
    </source>
</reference>
<dbReference type="Pfam" id="PF24365">
    <property type="entry name" value="DUF7521"/>
    <property type="match status" value="1"/>
</dbReference>
<dbReference type="AlphaFoldDB" id="A0A0D6JUQ5"/>
<dbReference type="EMBL" id="CSTE01000004">
    <property type="protein sequence ID" value="CQR52490.1"/>
    <property type="molecule type" value="Genomic_DNA"/>
</dbReference>
<sequence length="107" mass="11802">MVQPSMDLYVNYLVLLAVTLLALVLSLAIVFQAYRGYRRNRSQPMLWLAVGLVLLTVVPFVVSLTVASAGTALGFGPVVYTYYAPILNRLIEVVGLVCILYSLYSRS</sequence>
<keyword evidence="1" id="KW-0472">Membrane</keyword>
<keyword evidence="1" id="KW-0812">Transmembrane</keyword>
<evidence type="ECO:0000313" key="3">
    <source>
        <dbReference type="Proteomes" id="UP000198902"/>
    </source>
</evidence>
<dbReference type="OrthoDB" id="221164at2157"/>
<keyword evidence="1" id="KW-1133">Transmembrane helix</keyword>
<accession>A0A0D6JUQ5</accession>
<gene>
    <name evidence="2" type="ORF">BN996_03165</name>
</gene>
<keyword evidence="3" id="KW-1185">Reference proteome</keyword>
<evidence type="ECO:0000313" key="2">
    <source>
        <dbReference type="EMBL" id="CQR52490.1"/>
    </source>
</evidence>
<dbReference type="InterPro" id="IPR055943">
    <property type="entry name" value="DUF7521"/>
</dbReference>
<evidence type="ECO:0000256" key="1">
    <source>
        <dbReference type="SAM" id="Phobius"/>
    </source>
</evidence>
<feature type="transmembrane region" description="Helical" evidence="1">
    <location>
        <begin position="46"/>
        <end position="70"/>
    </location>
</feature>
<feature type="transmembrane region" description="Helical" evidence="1">
    <location>
        <begin position="82"/>
        <end position="104"/>
    </location>
</feature>
<dbReference type="RefSeq" id="WP_042663115.1">
    <property type="nucleotide sequence ID" value="NZ_CABLRR010000004.1"/>
</dbReference>
<dbReference type="Proteomes" id="UP000198902">
    <property type="component" value="Unassembled WGS sequence"/>
</dbReference>
<feature type="transmembrane region" description="Helical" evidence="1">
    <location>
        <begin position="12"/>
        <end position="34"/>
    </location>
</feature>
<organism evidence="2 3">
    <name type="scientific">Haloferax massiliensis</name>
    <dbReference type="NCBI Taxonomy" id="1476858"/>
    <lineage>
        <taxon>Archaea</taxon>
        <taxon>Methanobacteriati</taxon>
        <taxon>Methanobacteriota</taxon>
        <taxon>Stenosarchaea group</taxon>
        <taxon>Halobacteria</taxon>
        <taxon>Halobacteriales</taxon>
        <taxon>Haloferacaceae</taxon>
        <taxon>Haloferax</taxon>
    </lineage>
</organism>